<dbReference type="Proteomes" id="UP000838308">
    <property type="component" value="Unassembled WGS sequence"/>
</dbReference>
<feature type="transmembrane region" description="Helical" evidence="1">
    <location>
        <begin position="75"/>
        <end position="102"/>
    </location>
</feature>
<name>A0ABM9EKH5_9BACI</name>
<keyword evidence="1" id="KW-1133">Transmembrane helix</keyword>
<keyword evidence="1" id="KW-0812">Transmembrane</keyword>
<gene>
    <name evidence="2" type="ORF">BACCIP111895_00201</name>
</gene>
<evidence type="ECO:0000313" key="3">
    <source>
        <dbReference type="Proteomes" id="UP000838308"/>
    </source>
</evidence>
<comment type="caution">
    <text evidence="2">The sequence shown here is derived from an EMBL/GenBank/DDBJ whole genome shotgun (WGS) entry which is preliminary data.</text>
</comment>
<organism evidence="2 3">
    <name type="scientific">Neobacillus rhizosphaerae</name>
    <dbReference type="NCBI Taxonomy" id="2880965"/>
    <lineage>
        <taxon>Bacteria</taxon>
        <taxon>Bacillati</taxon>
        <taxon>Bacillota</taxon>
        <taxon>Bacilli</taxon>
        <taxon>Bacillales</taxon>
        <taxon>Bacillaceae</taxon>
        <taxon>Neobacillus</taxon>
    </lineage>
</organism>
<feature type="transmembrane region" description="Helical" evidence="1">
    <location>
        <begin position="46"/>
        <end position="68"/>
    </location>
</feature>
<sequence length="106" mass="11945">MKVFFKNALKVSFTSLIATIIVTILLLGLLNLAGFDSKIIHMIGKVFIAIALPFLILNPVFGFIYSFFVKGKMKILFIFLHLASICTISVLAFISFMFRYFVPFAP</sequence>
<evidence type="ECO:0000256" key="1">
    <source>
        <dbReference type="SAM" id="Phobius"/>
    </source>
</evidence>
<reference evidence="2" key="1">
    <citation type="submission" date="2022-04" db="EMBL/GenBank/DDBJ databases">
        <authorList>
            <person name="Criscuolo A."/>
        </authorList>
    </citation>
    <scope>NUCLEOTIDE SEQUENCE</scope>
    <source>
        <strain evidence="2">CIP111895</strain>
    </source>
</reference>
<accession>A0ABM9EKH5</accession>
<evidence type="ECO:0008006" key="4">
    <source>
        <dbReference type="Google" id="ProtNLM"/>
    </source>
</evidence>
<feature type="transmembrane region" description="Helical" evidence="1">
    <location>
        <begin position="12"/>
        <end position="34"/>
    </location>
</feature>
<dbReference type="RefSeq" id="WP_248733420.1">
    <property type="nucleotide sequence ID" value="NZ_CALBWS010000001.1"/>
</dbReference>
<proteinExistence type="predicted"/>
<protein>
    <recommendedName>
        <fullName evidence="4">AI-2E family transporter</fullName>
    </recommendedName>
</protein>
<keyword evidence="3" id="KW-1185">Reference proteome</keyword>
<keyword evidence="1" id="KW-0472">Membrane</keyword>
<evidence type="ECO:0000313" key="2">
    <source>
        <dbReference type="EMBL" id="CAH2713068.1"/>
    </source>
</evidence>
<dbReference type="EMBL" id="CALBWS010000001">
    <property type="protein sequence ID" value="CAH2713068.1"/>
    <property type="molecule type" value="Genomic_DNA"/>
</dbReference>